<accession>H2TVC4</accession>
<feature type="compositionally biased region" description="Basic and acidic residues" evidence="5">
    <location>
        <begin position="948"/>
        <end position="997"/>
    </location>
</feature>
<feature type="region of interest" description="Disordered" evidence="5">
    <location>
        <begin position="1264"/>
        <end position="1464"/>
    </location>
</feature>
<keyword evidence="2 4" id="KW-0863">Zinc-finger</keyword>
<keyword evidence="3" id="KW-0862">Zinc</keyword>
<dbReference type="InterPro" id="IPR047157">
    <property type="entry name" value="PHRF1/Atg35"/>
</dbReference>
<feature type="compositionally biased region" description="Polar residues" evidence="5">
    <location>
        <begin position="553"/>
        <end position="562"/>
    </location>
</feature>
<dbReference type="OMA" id="VENTRAC"/>
<dbReference type="HOGENOM" id="CLU_003222_0_0_1"/>
<dbReference type="Pfam" id="PF13639">
    <property type="entry name" value="zf-RING_2"/>
    <property type="match status" value="1"/>
</dbReference>
<dbReference type="SMART" id="SM00249">
    <property type="entry name" value="PHD"/>
    <property type="match status" value="1"/>
</dbReference>
<organism evidence="8 9">
    <name type="scientific">Takifugu rubripes</name>
    <name type="common">Japanese pufferfish</name>
    <name type="synonym">Fugu rubripes</name>
    <dbReference type="NCBI Taxonomy" id="31033"/>
    <lineage>
        <taxon>Eukaryota</taxon>
        <taxon>Metazoa</taxon>
        <taxon>Chordata</taxon>
        <taxon>Craniata</taxon>
        <taxon>Vertebrata</taxon>
        <taxon>Euteleostomi</taxon>
        <taxon>Actinopterygii</taxon>
        <taxon>Neopterygii</taxon>
        <taxon>Teleostei</taxon>
        <taxon>Neoteleostei</taxon>
        <taxon>Acanthomorphata</taxon>
        <taxon>Eupercaria</taxon>
        <taxon>Tetraodontiformes</taxon>
        <taxon>Tetradontoidea</taxon>
        <taxon>Tetraodontidae</taxon>
        <taxon>Takifugu</taxon>
    </lineage>
</organism>
<dbReference type="Gene3D" id="2.30.30.1150">
    <property type="match status" value="1"/>
</dbReference>
<feature type="compositionally biased region" description="Basic and acidic residues" evidence="5">
    <location>
        <begin position="768"/>
        <end position="786"/>
    </location>
</feature>
<dbReference type="PROSITE" id="PS50016">
    <property type="entry name" value="ZF_PHD_2"/>
    <property type="match status" value="1"/>
</dbReference>
<feature type="region of interest" description="Disordered" evidence="5">
    <location>
        <begin position="323"/>
        <end position="369"/>
    </location>
</feature>
<dbReference type="OrthoDB" id="1935339at2759"/>
<dbReference type="GO" id="GO:0008270">
    <property type="term" value="F:zinc ion binding"/>
    <property type="evidence" value="ECO:0007669"/>
    <property type="project" value="UniProtKB-KW"/>
</dbReference>
<evidence type="ECO:0000259" key="6">
    <source>
        <dbReference type="PROSITE" id="PS50016"/>
    </source>
</evidence>
<evidence type="ECO:0000256" key="3">
    <source>
        <dbReference type="ARBA" id="ARBA00022833"/>
    </source>
</evidence>
<dbReference type="Ensembl" id="ENSTRUT00000028749.3">
    <property type="protein sequence ID" value="ENSTRUP00000028633.3"/>
    <property type="gene ID" value="ENSTRUG00000011347.3"/>
</dbReference>
<dbReference type="GeneID" id="101068834"/>
<feature type="domain" description="RING-type" evidence="7">
    <location>
        <begin position="99"/>
        <end position="140"/>
    </location>
</feature>
<dbReference type="PANTHER" id="PTHR12618:SF20">
    <property type="entry name" value="PHD AND RING FINGER DOMAIN-CONTAINING PROTEIN 1"/>
    <property type="match status" value="1"/>
</dbReference>
<gene>
    <name evidence="8" type="primary">phrf1</name>
</gene>
<keyword evidence="9" id="KW-1185">Reference proteome</keyword>
<evidence type="ECO:0000313" key="8">
    <source>
        <dbReference type="Ensembl" id="ENSTRUP00000028633.3"/>
    </source>
</evidence>
<reference evidence="8 9" key="1">
    <citation type="journal article" date="2011" name="Genome Biol. Evol.">
        <title>Integration of the genetic map and genome assembly of fugu facilitates insights into distinct features of genome evolution in teleosts and mammals.</title>
        <authorList>
            <person name="Kai W."/>
            <person name="Kikuchi K."/>
            <person name="Tohari S."/>
            <person name="Chew A.K."/>
            <person name="Tay A."/>
            <person name="Fujiwara A."/>
            <person name="Hosoya S."/>
            <person name="Suetake H."/>
            <person name="Naruse K."/>
            <person name="Brenner S."/>
            <person name="Suzuki Y."/>
            <person name="Venkatesh B."/>
        </authorList>
    </citation>
    <scope>NUCLEOTIDE SEQUENCE [LARGE SCALE GENOMIC DNA]</scope>
</reference>
<evidence type="ECO:0000256" key="4">
    <source>
        <dbReference type="PROSITE-ProRule" id="PRU00175"/>
    </source>
</evidence>
<name>H2TVC4_TAKRU</name>
<dbReference type="InterPro" id="IPR013083">
    <property type="entry name" value="Znf_RING/FYVE/PHD"/>
</dbReference>
<feature type="region of interest" description="Disordered" evidence="5">
    <location>
        <begin position="647"/>
        <end position="734"/>
    </location>
</feature>
<feature type="compositionally biased region" description="Low complexity" evidence="5">
    <location>
        <begin position="1438"/>
        <end position="1448"/>
    </location>
</feature>
<dbReference type="SUPFAM" id="SSF57850">
    <property type="entry name" value="RING/U-box"/>
    <property type="match status" value="1"/>
</dbReference>
<feature type="compositionally biased region" description="Basic residues" evidence="5">
    <location>
        <begin position="1084"/>
        <end position="1096"/>
    </location>
</feature>
<keyword evidence="1" id="KW-0479">Metal-binding</keyword>
<dbReference type="InterPro" id="IPR001841">
    <property type="entry name" value="Znf_RING"/>
</dbReference>
<feature type="compositionally biased region" description="Basic residues" evidence="5">
    <location>
        <begin position="326"/>
        <end position="369"/>
    </location>
</feature>
<evidence type="ECO:0000259" key="7">
    <source>
        <dbReference type="PROSITE" id="PS50089"/>
    </source>
</evidence>
<feature type="region of interest" description="Disordered" evidence="5">
    <location>
        <begin position="1184"/>
        <end position="1203"/>
    </location>
</feature>
<feature type="compositionally biased region" description="Basic and acidic residues" evidence="5">
    <location>
        <begin position="1097"/>
        <end position="1108"/>
    </location>
</feature>
<feature type="compositionally biased region" description="Basic residues" evidence="5">
    <location>
        <begin position="1026"/>
        <end position="1041"/>
    </location>
</feature>
<feature type="compositionally biased region" description="Low complexity" evidence="5">
    <location>
        <begin position="1011"/>
        <end position="1021"/>
    </location>
</feature>
<feature type="compositionally biased region" description="Basic and acidic residues" evidence="5">
    <location>
        <begin position="678"/>
        <end position="689"/>
    </location>
</feature>
<dbReference type="InterPro" id="IPR019786">
    <property type="entry name" value="Zinc_finger_PHD-type_CS"/>
</dbReference>
<evidence type="ECO:0000256" key="2">
    <source>
        <dbReference type="ARBA" id="ARBA00022771"/>
    </source>
</evidence>
<dbReference type="CDD" id="cd16635">
    <property type="entry name" value="mRING-HC-C3HC3D_PHRF1"/>
    <property type="match status" value="1"/>
</dbReference>
<feature type="region of interest" description="Disordered" evidence="5">
    <location>
        <begin position="1538"/>
        <end position="1564"/>
    </location>
</feature>
<reference evidence="8" key="2">
    <citation type="submission" date="2025-08" db="UniProtKB">
        <authorList>
            <consortium name="Ensembl"/>
        </authorList>
    </citation>
    <scope>IDENTIFICATION</scope>
</reference>
<dbReference type="InterPro" id="IPR001965">
    <property type="entry name" value="Znf_PHD"/>
</dbReference>
<dbReference type="Pfam" id="PF00628">
    <property type="entry name" value="PHD"/>
    <property type="match status" value="1"/>
</dbReference>
<dbReference type="SUPFAM" id="SSF57903">
    <property type="entry name" value="FYVE/PHD zinc finger"/>
    <property type="match status" value="1"/>
</dbReference>
<proteinExistence type="predicted"/>
<dbReference type="eggNOG" id="KOG0825">
    <property type="taxonomic scope" value="Eukaryota"/>
</dbReference>
<dbReference type="RefSeq" id="XP_011605578.2">
    <property type="nucleotide sequence ID" value="XM_011607276.2"/>
</dbReference>
<feature type="compositionally biased region" description="Basic and acidic residues" evidence="5">
    <location>
        <begin position="1061"/>
        <end position="1083"/>
    </location>
</feature>
<dbReference type="InterPro" id="IPR057031">
    <property type="entry name" value="SFR19-like_C"/>
</dbReference>
<feature type="compositionally biased region" description="Low complexity" evidence="5">
    <location>
        <begin position="698"/>
        <end position="734"/>
    </location>
</feature>
<dbReference type="InParanoid" id="H2TVC4"/>
<evidence type="ECO:0000256" key="5">
    <source>
        <dbReference type="SAM" id="MobiDB-lite"/>
    </source>
</evidence>
<feature type="compositionally biased region" description="Acidic residues" evidence="5">
    <location>
        <begin position="30"/>
        <end position="75"/>
    </location>
</feature>
<feature type="compositionally biased region" description="Basic and acidic residues" evidence="5">
    <location>
        <begin position="883"/>
        <end position="915"/>
    </location>
</feature>
<dbReference type="InterPro" id="IPR011011">
    <property type="entry name" value="Znf_FYVE_PHD"/>
</dbReference>
<feature type="domain" description="PHD-type" evidence="6">
    <location>
        <begin position="179"/>
        <end position="229"/>
    </location>
</feature>
<protein>
    <submittedName>
        <fullName evidence="8">PHD and ring finger domains 1</fullName>
    </submittedName>
</protein>
<feature type="compositionally biased region" description="Polar residues" evidence="5">
    <location>
        <begin position="1413"/>
        <end position="1424"/>
    </location>
</feature>
<feature type="region of interest" description="Disordered" evidence="5">
    <location>
        <begin position="750"/>
        <end position="1152"/>
    </location>
</feature>
<feature type="compositionally biased region" description="Basic and acidic residues" evidence="5">
    <location>
        <begin position="233"/>
        <end position="242"/>
    </location>
</feature>
<feature type="compositionally biased region" description="Low complexity" evidence="5">
    <location>
        <begin position="1360"/>
        <end position="1370"/>
    </location>
</feature>
<feature type="compositionally biased region" description="Low complexity" evidence="5">
    <location>
        <begin position="754"/>
        <end position="765"/>
    </location>
</feature>
<feature type="compositionally biased region" description="Pro residues" evidence="5">
    <location>
        <begin position="566"/>
        <end position="583"/>
    </location>
</feature>
<dbReference type="PANTHER" id="PTHR12618">
    <property type="entry name" value="PHD AND RING FINGER DOMAIN-CONTAINING PROTEIN 1"/>
    <property type="match status" value="1"/>
</dbReference>
<feature type="compositionally biased region" description="Basic residues" evidence="5">
    <location>
        <begin position="998"/>
        <end position="1010"/>
    </location>
</feature>
<dbReference type="GeneTree" id="ENSGT00950000183205"/>
<feature type="region of interest" description="Disordered" evidence="5">
    <location>
        <begin position="1"/>
        <end position="79"/>
    </location>
</feature>
<dbReference type="Proteomes" id="UP000005226">
    <property type="component" value="Chromosome 9"/>
</dbReference>
<dbReference type="Pfam" id="PF23030">
    <property type="entry name" value="SCAF11-like_C"/>
    <property type="match status" value="1"/>
</dbReference>
<sequence length="1564" mass="172719">MDEDDSQDELINRNTSHSKGKRALAWAISDDSDDDQQESEGESNSGEDDGEEEEEDEEEANEDNDDEDEEEDEKAEDGAFGGAAADLAEMSSDEDSDKCPICLNSFTSQPVATPENCEHYFCLDCILEWTNNANSCPIDRIAFNSIYLRKSYGGNVKKMITIQKPVKSPEEIIDVDLEQTNCEVCGGSDREDRLLLCDGCDAGYHMECLTPPLDSVPVEEWFCPECEANNRHSTEELNDRESLPSTARHASRRHQAAGRTRAIARTQQSERVRANVNRHRISQARTSQLAPTYLIQSTWLDETINAVIAGLNSSVYVRDLTPRATQSHRGRRRTVKRRKTSSSVGKKGKAAGKGVKRKRRRGRRTKSRKNLMLNKTVTPRNRIAKSLGIVKDRKNSSLPTVYRPSDQTLSGMRADIGAASLSIYGDPFDLDPFIDHAEEEQQAHASSLLEAKRRGISSSALRSHQPVARPVTASLSRRGIGVPQSRAVVESAPVPDLLGSILSGQSMLMMDSSDVVINRDGSLKATKPIMPAIVNPGCGKSSIVNDACPQISPAMSPNQADSYNPIEPPPAHPRWKPPCPGRPANPSTHRGTNELPIHPSSMHAPPDSRSNSSGIPSALLKCKKSPTKPMWVDVSVLPRIPKIKKEGSSITNGVSSSSSSSSHIYNVPERGMNSFGGDKGKQQSVEQRKGRAAGETQSSRSDTAGSSSTFSSSFSTSAGFAGNQPHQSASSSSSSAVSFRINSSGNLWHSRRLSMGSSTSSGGSMQEVWKEKKEEARKKQLRRDKQMLLASRTLGNKEEDGDSIYDPFNPTQSDSSSSEDEAESRRLGSSSQNTAHDRRAASWGGDAVSMEADVKEETHELVISEDELSRSSLQGIMSKVRCSKVEKGSRPVDDETEKQTPCDHKVKDETVELNKSHVYPTTSPNFENDPSASAKKTEKAKTPCSKTPSRDLPQKKVFHSLKEQHTSSSETDRGGRLDHSSSDHAFKEKEKKRDGKHSCGHSRARKRKSARSSSERSLSNSPDRTHGRRSRSRSGDRRRSRSSSSSGSRECLKRKKHKHRSMEGLEGRDRESEKRRSAKENRRGRSRSKSSSRSRSRSMERRKDETRLQKSASTSRHKGEPTSKPNRKRRSRSRSRERRKEEGSSKSSQKTSCFCVPASKDVKQVQAKKKEDITSNILKEDPVIKQEAQRESQAPTSATAKERLLIEDIKKEKQPSFDMFEELAGTKPVKKEESDLCVVTAAKNEEGYIGFKTEACEISVIKSEASSPEFCPSVTSVSPLLKPGGLQDSLDQPQPDLLGPAAQPNAADLTAAVKEEQPSDSDDDFNIDVMLDSLQYEKPENTEETVSDQQGKEGAVEDMSTSNSLSTKSKNQVKRVTWNIQEPEGPQPEKSPSKLALYKLKLKQEGLRRPSAIGQNSSQDSTVSVGDLSKRSHVGTVSSLSRSDGSVSQKLSATEQGAEDDLSRKDKYLKKLHMQERAVEEVKLAIKPFYQNRDINKDEYKEILRKAVQKVCHSKSGEINPVKVGNLVKAYVDKYKHARKHKKGEEASRMQKVHNEVPKPSGSP</sequence>
<dbReference type="PROSITE" id="PS01359">
    <property type="entry name" value="ZF_PHD_1"/>
    <property type="match status" value="1"/>
</dbReference>
<dbReference type="InterPro" id="IPR019787">
    <property type="entry name" value="Znf_PHD-finger"/>
</dbReference>
<evidence type="ECO:0000313" key="9">
    <source>
        <dbReference type="Proteomes" id="UP000005226"/>
    </source>
</evidence>
<dbReference type="PROSITE" id="PS00518">
    <property type="entry name" value="ZF_RING_1"/>
    <property type="match status" value="1"/>
</dbReference>
<dbReference type="SMART" id="SM00184">
    <property type="entry name" value="RING"/>
    <property type="match status" value="2"/>
</dbReference>
<dbReference type="CDD" id="cd15536">
    <property type="entry name" value="PHD_PHRF1"/>
    <property type="match status" value="1"/>
</dbReference>
<feature type="compositionally biased region" description="Basic and acidic residues" evidence="5">
    <location>
        <begin position="852"/>
        <end position="862"/>
    </location>
</feature>
<feature type="compositionally biased region" description="Basic residues" evidence="5">
    <location>
        <begin position="1125"/>
        <end position="1137"/>
    </location>
</feature>
<feature type="compositionally biased region" description="Polar residues" evidence="5">
    <location>
        <begin position="919"/>
        <end position="930"/>
    </location>
</feature>
<reference evidence="8" key="3">
    <citation type="submission" date="2025-09" db="UniProtKB">
        <authorList>
            <consortium name="Ensembl"/>
        </authorList>
    </citation>
    <scope>IDENTIFICATION</scope>
</reference>
<dbReference type="PROSITE" id="PS50089">
    <property type="entry name" value="ZF_RING_2"/>
    <property type="match status" value="1"/>
</dbReference>
<feature type="compositionally biased region" description="Basic and acidic residues" evidence="5">
    <location>
        <begin position="1543"/>
        <end position="1557"/>
    </location>
</feature>
<dbReference type="InterPro" id="IPR017907">
    <property type="entry name" value="Znf_RING_CS"/>
</dbReference>
<feature type="region of interest" description="Disordered" evidence="5">
    <location>
        <begin position="551"/>
        <end position="622"/>
    </location>
</feature>
<feature type="region of interest" description="Disordered" evidence="5">
    <location>
        <begin position="233"/>
        <end position="260"/>
    </location>
</feature>
<dbReference type="Gene3D" id="3.30.40.10">
    <property type="entry name" value="Zinc/RING finger domain, C3HC4 (zinc finger)"/>
    <property type="match status" value="1"/>
</dbReference>
<evidence type="ECO:0000256" key="1">
    <source>
        <dbReference type="ARBA" id="ARBA00022723"/>
    </source>
</evidence>